<name>A0ACC7S1Q2_DOLFA</name>
<accession>A0ACC7S1Q2</accession>
<gene>
    <name evidence="1" type="ORF">FJR39_04000</name>
</gene>
<reference evidence="2" key="1">
    <citation type="journal article" date="2020" name="Toxins">
        <title>Phylogenomic Analysis of Secondary Metabolism in the Toxic Cyanobacterial Genera Anabaena, Dolichospermum and Aphanizomenon.</title>
        <authorList>
            <person name="Oesterholm J."/>
            <person name="Popin R.V."/>
            <person name="Fewer D.P."/>
            <person name="Sivonen K."/>
        </authorList>
    </citation>
    <scope>NUCLEOTIDE SEQUENCE [LARGE SCALE GENOMIC DNA]</scope>
    <source>
        <strain evidence="2">UHCC 0037</strain>
    </source>
</reference>
<comment type="caution">
    <text evidence="1">The sequence shown here is derived from an EMBL/GenBank/DDBJ whole genome shotgun (WGS) entry which is preliminary data.</text>
</comment>
<sequence>MVTQLEITNQRKENAEQEIREKTKRVDYNTFEYPIEVIVQKYLDGKEDDENEIFIPDYQREMSWDEDRRSKFIESVMLGLPIPYIFVADISGSEEDLARLEIIDGTQRIRTLAKFIKNELRLQNLKKLENLNGFTFQDLPLPRQRRFNRISIKMIQLTKDADEEIRRDLFERINTGSLELNEMEKRRGSYPGKFLDLVEELSKYQPFINLCSFSKTEIDKRDPQEFVLRFFAFLNNYQNYGNFGNKVHEFLDEYLKQENKSDVAKINDMRNEFYSVLVFLERYCPNSLHIYRKTKNCYEPTTRIKFESITVGIALALRENPNLVPKSITFLDSDDFKKLTKSDASSSQNKVIRRIEYVRDQLLGNS</sequence>
<dbReference type="Proteomes" id="UP001517388">
    <property type="component" value="Unassembled WGS sequence"/>
</dbReference>
<evidence type="ECO:0000313" key="1">
    <source>
        <dbReference type="EMBL" id="MTJ42438.1"/>
    </source>
</evidence>
<organism evidence="1 2">
    <name type="scientific">Dolichospermum flos-aquae UHCC 0037</name>
    <dbReference type="NCBI Taxonomy" id="2590026"/>
    <lineage>
        <taxon>Bacteria</taxon>
        <taxon>Bacillati</taxon>
        <taxon>Cyanobacteriota</taxon>
        <taxon>Cyanophyceae</taxon>
        <taxon>Nostocales</taxon>
        <taxon>Aphanizomenonaceae</taxon>
        <taxon>Dolichospermum</taxon>
    </lineage>
</organism>
<keyword evidence="2" id="KW-1185">Reference proteome</keyword>
<proteinExistence type="predicted"/>
<protein>
    <submittedName>
        <fullName evidence="1">DUF262 domain-containing protein</fullName>
    </submittedName>
</protein>
<dbReference type="EMBL" id="VILF01000001">
    <property type="protein sequence ID" value="MTJ42438.1"/>
    <property type="molecule type" value="Genomic_DNA"/>
</dbReference>
<evidence type="ECO:0000313" key="2">
    <source>
        <dbReference type="Proteomes" id="UP001517388"/>
    </source>
</evidence>